<gene>
    <name evidence="1" type="ORF">Q5Y73_09165</name>
</gene>
<dbReference type="RefSeq" id="WP_305991562.1">
    <property type="nucleotide sequence ID" value="NZ_JAVAMP010000002.1"/>
</dbReference>
<protein>
    <submittedName>
        <fullName evidence="1">Uncharacterized protein</fullName>
    </submittedName>
</protein>
<evidence type="ECO:0000313" key="1">
    <source>
        <dbReference type="EMBL" id="MDP5274277.1"/>
    </source>
</evidence>
<evidence type="ECO:0000313" key="2">
    <source>
        <dbReference type="Proteomes" id="UP001231941"/>
    </source>
</evidence>
<reference evidence="1 2" key="1">
    <citation type="submission" date="2023-08" db="EMBL/GenBank/DDBJ databases">
        <authorList>
            <person name="Park J.-S."/>
        </authorList>
    </citation>
    <scope>NUCLEOTIDE SEQUENCE [LARGE SCALE GENOMIC DNA]</scope>
    <source>
        <strain evidence="1 2">2205SS18-9</strain>
    </source>
</reference>
<comment type="caution">
    <text evidence="1">The sequence shown here is derived from an EMBL/GenBank/DDBJ whole genome shotgun (WGS) entry which is preliminary data.</text>
</comment>
<dbReference type="Proteomes" id="UP001231941">
    <property type="component" value="Unassembled WGS sequence"/>
</dbReference>
<keyword evidence="2" id="KW-1185">Reference proteome</keyword>
<proteinExistence type="predicted"/>
<accession>A0ABT9IYQ6</accession>
<organism evidence="1 2">
    <name type="scientific">Chengkuizengella axinellae</name>
    <dbReference type="NCBI Taxonomy" id="3064388"/>
    <lineage>
        <taxon>Bacteria</taxon>
        <taxon>Bacillati</taxon>
        <taxon>Bacillota</taxon>
        <taxon>Bacilli</taxon>
        <taxon>Bacillales</taxon>
        <taxon>Paenibacillaceae</taxon>
        <taxon>Chengkuizengella</taxon>
    </lineage>
</organism>
<sequence length="58" mass="6691">MSFRLICEITYFQKQLYHLYSLFPILSQQPLVQPLAVQIGMAVLGFFFVQPGDELLVV</sequence>
<name>A0ABT9IYQ6_9BACL</name>
<dbReference type="EMBL" id="JAVAMP010000002">
    <property type="protein sequence ID" value="MDP5274277.1"/>
    <property type="molecule type" value="Genomic_DNA"/>
</dbReference>